<reference evidence="9" key="1">
    <citation type="submission" date="2025-08" db="UniProtKB">
        <authorList>
            <consortium name="RefSeq"/>
        </authorList>
    </citation>
    <scope>IDENTIFICATION</scope>
    <source>
        <tissue evidence="9">Testes</tissue>
    </source>
</reference>
<name>A0ABM0MBD1_SACKO</name>
<sequence length="479" mass="55926">MSSLGMFRLLAGLLVALSAGADAYSEEEAQEYLDNYNPRAQFFISEFALAGWDYSTNITHHNLEIVIFVTVGEHAFGSNLNSVGQTDYECVALYEVEGEEYAEFAAVAAEEANKFTPYLNDYTELVARELEFITDIGDAILDDDDFAHSLFSFNFQPTKGDMWGRFWNNLYSIVEPYPNGTNVDVTDEMIRQVGKKAPIVFHGYPDYGAYWRANYEDENLEEDMWHMYADIKPLYEKLHAYVRYRLKEVYGDKINLDKGCLPANVLGDMWGRFWNNLYSIVEPYPNGTNVDVTDEMIRQNYTVDRMFRMADDFFISMGMIEAPPEFWAESMFVKPTDRLVECHATAWDFYNQIDFRIRMCTEVNMDDFMTIHHEMGHIQYYLQYKHQPVEFRDGANEGFHEAVGEVIAMSAATTQHLYTIGLLHENPDDYASDINFLMKQSLTMVATLPFSIALEKWRWEVFRYNIPYEDWMKKWWEIK</sequence>
<feature type="signal peptide" evidence="7">
    <location>
        <begin position="1"/>
        <end position="23"/>
    </location>
</feature>
<keyword evidence="6" id="KW-0482">Metalloprotease</keyword>
<dbReference type="InterPro" id="IPR001548">
    <property type="entry name" value="Peptidase_M2"/>
</dbReference>
<dbReference type="GeneID" id="102806594"/>
<evidence type="ECO:0000256" key="1">
    <source>
        <dbReference type="ARBA" id="ARBA00008139"/>
    </source>
</evidence>
<evidence type="ECO:0000256" key="7">
    <source>
        <dbReference type="SAM" id="SignalP"/>
    </source>
</evidence>
<dbReference type="RefSeq" id="XP_006817322.1">
    <property type="nucleotide sequence ID" value="XM_006817259.1"/>
</dbReference>
<evidence type="ECO:0000256" key="3">
    <source>
        <dbReference type="ARBA" id="ARBA00023157"/>
    </source>
</evidence>
<dbReference type="PANTHER" id="PTHR10514:SF24">
    <property type="entry name" value="ANGIOTENSIN-CONVERTING ENZYME 2"/>
    <property type="match status" value="1"/>
</dbReference>
<gene>
    <name evidence="9" type="primary">LOC102806594</name>
</gene>
<evidence type="ECO:0000256" key="4">
    <source>
        <dbReference type="ARBA" id="ARBA00023180"/>
    </source>
</evidence>
<dbReference type="PROSITE" id="PS52011">
    <property type="entry name" value="PEPTIDASE_M2"/>
    <property type="match status" value="1"/>
</dbReference>
<evidence type="ECO:0000313" key="9">
    <source>
        <dbReference type="RefSeq" id="XP_006817322.1"/>
    </source>
</evidence>
<comment type="caution">
    <text evidence="5">Lacks conserved residue(s) required for the propagation of feature annotation.</text>
</comment>
<proteinExistence type="inferred from homology"/>
<keyword evidence="3 5" id="KW-1015">Disulfide bond</keyword>
<dbReference type="SUPFAM" id="SSF55486">
    <property type="entry name" value="Metalloproteases ('zincins'), catalytic domain"/>
    <property type="match status" value="2"/>
</dbReference>
<dbReference type="Proteomes" id="UP000694865">
    <property type="component" value="Unplaced"/>
</dbReference>
<evidence type="ECO:0000313" key="8">
    <source>
        <dbReference type="Proteomes" id="UP000694865"/>
    </source>
</evidence>
<dbReference type="Pfam" id="PF01401">
    <property type="entry name" value="Peptidase_M2"/>
    <property type="match status" value="2"/>
</dbReference>
<keyword evidence="6" id="KW-0862">Zinc</keyword>
<keyword evidence="6" id="KW-0121">Carboxypeptidase</keyword>
<organism evidence="8 9">
    <name type="scientific">Saccoglossus kowalevskii</name>
    <name type="common">Acorn worm</name>
    <dbReference type="NCBI Taxonomy" id="10224"/>
    <lineage>
        <taxon>Eukaryota</taxon>
        <taxon>Metazoa</taxon>
        <taxon>Hemichordata</taxon>
        <taxon>Enteropneusta</taxon>
        <taxon>Harrimaniidae</taxon>
        <taxon>Saccoglossus</taxon>
    </lineage>
</organism>
<keyword evidence="8" id="KW-1185">Reference proteome</keyword>
<dbReference type="PRINTS" id="PR00791">
    <property type="entry name" value="PEPDIPTASEA"/>
</dbReference>
<dbReference type="PANTHER" id="PTHR10514">
    <property type="entry name" value="ANGIOTENSIN-CONVERTING ENZYME"/>
    <property type="match status" value="1"/>
</dbReference>
<feature type="disulfide bond" evidence="5">
    <location>
        <begin position="342"/>
        <end position="360"/>
    </location>
</feature>
<keyword evidence="6" id="KW-0378">Hydrolase</keyword>
<evidence type="ECO:0000256" key="2">
    <source>
        <dbReference type="ARBA" id="ARBA00022729"/>
    </source>
</evidence>
<dbReference type="CDD" id="cd06461">
    <property type="entry name" value="M2_ACE"/>
    <property type="match status" value="1"/>
</dbReference>
<evidence type="ECO:0000256" key="6">
    <source>
        <dbReference type="RuleBase" id="RU361144"/>
    </source>
</evidence>
<keyword evidence="6" id="KW-0479">Metal-binding</keyword>
<evidence type="ECO:0000256" key="5">
    <source>
        <dbReference type="PROSITE-ProRule" id="PRU01355"/>
    </source>
</evidence>
<feature type="chain" id="PRO_5046607835" description="Angiotensin-converting enzyme" evidence="7">
    <location>
        <begin position="24"/>
        <end position="479"/>
    </location>
</feature>
<keyword evidence="6" id="KW-0645">Protease</keyword>
<comment type="cofactor">
    <cofactor evidence="6">
        <name>Zn(2+)</name>
        <dbReference type="ChEBI" id="CHEBI:29105"/>
    </cofactor>
    <text evidence="6">Binds 2 Zn(2+) ions per subunit.</text>
</comment>
<comment type="similarity">
    <text evidence="1 5 6">Belongs to the peptidase M2 family.</text>
</comment>
<protein>
    <recommendedName>
        <fullName evidence="6">Angiotensin-converting enzyme</fullName>
        <ecNumber evidence="6">3.4.-.-</ecNumber>
    </recommendedName>
</protein>
<keyword evidence="2 7" id="KW-0732">Signal</keyword>
<dbReference type="EC" id="3.4.-.-" evidence="6"/>
<accession>A0ABM0MBD1</accession>
<keyword evidence="4 6" id="KW-0325">Glycoprotein</keyword>